<organism evidence="2 3">
    <name type="scientific">Cymbomonas tetramitiformis</name>
    <dbReference type="NCBI Taxonomy" id="36881"/>
    <lineage>
        <taxon>Eukaryota</taxon>
        <taxon>Viridiplantae</taxon>
        <taxon>Chlorophyta</taxon>
        <taxon>Pyramimonadophyceae</taxon>
        <taxon>Pyramimonadales</taxon>
        <taxon>Pyramimonadaceae</taxon>
        <taxon>Cymbomonas</taxon>
    </lineage>
</organism>
<dbReference type="EMBL" id="LGRX02028231">
    <property type="protein sequence ID" value="KAK3248309.1"/>
    <property type="molecule type" value="Genomic_DNA"/>
</dbReference>
<keyword evidence="3" id="KW-1185">Reference proteome</keyword>
<reference evidence="2 3" key="1">
    <citation type="journal article" date="2015" name="Genome Biol. Evol.">
        <title>Comparative Genomics of a Bacterivorous Green Alga Reveals Evolutionary Causalities and Consequences of Phago-Mixotrophic Mode of Nutrition.</title>
        <authorList>
            <person name="Burns J.A."/>
            <person name="Paasch A."/>
            <person name="Narechania A."/>
            <person name="Kim E."/>
        </authorList>
    </citation>
    <scope>NUCLEOTIDE SEQUENCE [LARGE SCALE GENOMIC DNA]</scope>
    <source>
        <strain evidence="2 3">PLY_AMNH</strain>
    </source>
</reference>
<sequence>MNPSINTALEGPIFQGRGAWFDIMESEYKQKLHVRGAHLLSGVVTVAGGTAKGKEVTTSTAAATASASAVSAASAAAAAPAASNAPGASAASAASAVSKGEPNKRRRTTMADLAAIYSQDVVEVAEEKDHLEAVIENEIQLFASACKAAKADPVYRDTTGKFLLLKFYDAHRDTLKIHTAVWRGDVASKKCSSANVECTFSGAGVLLADYHSHNMSPELLQAYMLVKGNWQYPCLRPTVEQIKARYDKKYGKCKPDEVGSPESESSDEDA</sequence>
<protein>
    <submittedName>
        <fullName evidence="2">Uncharacterized protein</fullName>
    </submittedName>
</protein>
<evidence type="ECO:0000313" key="3">
    <source>
        <dbReference type="Proteomes" id="UP001190700"/>
    </source>
</evidence>
<comment type="caution">
    <text evidence="2">The sequence shown here is derived from an EMBL/GenBank/DDBJ whole genome shotgun (WGS) entry which is preliminary data.</text>
</comment>
<evidence type="ECO:0000313" key="2">
    <source>
        <dbReference type="EMBL" id="KAK3248309.1"/>
    </source>
</evidence>
<feature type="region of interest" description="Disordered" evidence="1">
    <location>
        <begin position="251"/>
        <end position="270"/>
    </location>
</feature>
<dbReference type="AlphaFoldDB" id="A0AAE0C5M9"/>
<proteinExistence type="predicted"/>
<name>A0AAE0C5M9_9CHLO</name>
<dbReference type="Proteomes" id="UP001190700">
    <property type="component" value="Unassembled WGS sequence"/>
</dbReference>
<accession>A0AAE0C5M9</accession>
<gene>
    <name evidence="2" type="ORF">CYMTET_42222</name>
</gene>
<evidence type="ECO:0000256" key="1">
    <source>
        <dbReference type="SAM" id="MobiDB-lite"/>
    </source>
</evidence>